<keyword evidence="3 9" id="KW-0548">Nucleotidyltransferase</keyword>
<dbReference type="GO" id="GO:0005524">
    <property type="term" value="F:ATP binding"/>
    <property type="evidence" value="ECO:0007669"/>
    <property type="project" value="UniProtKB-KW"/>
</dbReference>
<name>A0AAW5R5U7_9HYPH</name>
<feature type="binding site" evidence="9">
    <location>
        <begin position="129"/>
        <end position="135"/>
    </location>
    <ligand>
        <name>ATP</name>
        <dbReference type="ChEBI" id="CHEBI:30616"/>
    </ligand>
</feature>
<dbReference type="RefSeq" id="WP_261617642.1">
    <property type="nucleotide sequence ID" value="NZ_JALIDZ010000010.1"/>
</dbReference>
<dbReference type="SUPFAM" id="SSF52374">
    <property type="entry name" value="Nucleotidylyl transferase"/>
    <property type="match status" value="1"/>
</dbReference>
<evidence type="ECO:0000256" key="8">
    <source>
        <dbReference type="ARBA" id="ARBA00029346"/>
    </source>
</evidence>
<feature type="binding site" evidence="9">
    <location>
        <position position="104"/>
    </location>
    <ligand>
        <name>ATP</name>
        <dbReference type="ChEBI" id="CHEBI:30616"/>
    </ligand>
</feature>
<evidence type="ECO:0000256" key="4">
    <source>
        <dbReference type="ARBA" id="ARBA00022741"/>
    </source>
</evidence>
<feature type="binding site" evidence="9">
    <location>
        <position position="93"/>
    </location>
    <ligand>
        <name>substrate</name>
    </ligand>
</feature>
<feature type="domain" description="Cytidyltransferase-like" evidence="10">
    <location>
        <begin position="6"/>
        <end position="139"/>
    </location>
</feature>
<dbReference type="NCBIfam" id="TIGR01510">
    <property type="entry name" value="coaD_prev_kdtB"/>
    <property type="match status" value="1"/>
</dbReference>
<feature type="binding site" evidence="9">
    <location>
        <position position="79"/>
    </location>
    <ligand>
        <name>substrate</name>
    </ligand>
</feature>
<dbReference type="CDD" id="cd02163">
    <property type="entry name" value="PPAT"/>
    <property type="match status" value="1"/>
</dbReference>
<comment type="subcellular location">
    <subcellularLocation>
        <location evidence="9">Cytoplasm</location>
    </subcellularLocation>
</comment>
<comment type="caution">
    <text evidence="11">The sequence shown here is derived from an EMBL/GenBank/DDBJ whole genome shotgun (WGS) entry which is preliminary data.</text>
</comment>
<feature type="binding site" evidence="9">
    <location>
        <position position="10"/>
    </location>
    <ligand>
        <name>substrate</name>
    </ligand>
</feature>
<dbReference type="Pfam" id="PF01467">
    <property type="entry name" value="CTP_transf_like"/>
    <property type="match status" value="1"/>
</dbReference>
<dbReference type="EC" id="2.7.7.3" evidence="9"/>
<dbReference type="PRINTS" id="PR01020">
    <property type="entry name" value="LPSBIOSNTHSS"/>
</dbReference>
<comment type="catalytic activity">
    <reaction evidence="8 9">
        <text>(R)-4'-phosphopantetheine + ATP + H(+) = 3'-dephospho-CoA + diphosphate</text>
        <dbReference type="Rhea" id="RHEA:19801"/>
        <dbReference type="ChEBI" id="CHEBI:15378"/>
        <dbReference type="ChEBI" id="CHEBI:30616"/>
        <dbReference type="ChEBI" id="CHEBI:33019"/>
        <dbReference type="ChEBI" id="CHEBI:57328"/>
        <dbReference type="ChEBI" id="CHEBI:61723"/>
        <dbReference type="EC" id="2.7.7.3"/>
    </reaction>
</comment>
<keyword evidence="6 9" id="KW-0460">Magnesium</keyword>
<protein>
    <recommendedName>
        <fullName evidence="9">Phosphopantetheine adenylyltransferase</fullName>
        <ecNumber evidence="9">2.7.7.3</ecNumber>
    </recommendedName>
    <alternativeName>
        <fullName evidence="9">Dephospho-CoA pyrophosphorylase</fullName>
    </alternativeName>
    <alternativeName>
        <fullName evidence="9">Pantetheine-phosphate adenylyltransferase</fullName>
        <shortName evidence="9">PPAT</shortName>
    </alternativeName>
</protein>
<dbReference type="GO" id="GO:0005737">
    <property type="term" value="C:cytoplasm"/>
    <property type="evidence" value="ECO:0007669"/>
    <property type="project" value="UniProtKB-SubCell"/>
</dbReference>
<evidence type="ECO:0000256" key="3">
    <source>
        <dbReference type="ARBA" id="ARBA00022695"/>
    </source>
</evidence>
<dbReference type="Gene3D" id="3.40.50.620">
    <property type="entry name" value="HUPs"/>
    <property type="match status" value="1"/>
</dbReference>
<feature type="binding site" evidence="9">
    <location>
        <position position="42"/>
    </location>
    <ligand>
        <name>substrate</name>
    </ligand>
</feature>
<feature type="binding site" evidence="9">
    <location>
        <begin position="10"/>
        <end position="11"/>
    </location>
    <ligand>
        <name>ATP</name>
        <dbReference type="ChEBI" id="CHEBI:30616"/>
    </ligand>
</feature>
<feature type="binding site" evidence="9">
    <location>
        <position position="18"/>
    </location>
    <ligand>
        <name>ATP</name>
        <dbReference type="ChEBI" id="CHEBI:30616"/>
    </ligand>
</feature>
<feature type="site" description="Transition state stabilizer" evidence="9">
    <location>
        <position position="18"/>
    </location>
</feature>
<dbReference type="EMBL" id="JALIDZ010000010">
    <property type="protein sequence ID" value="MCT8974056.1"/>
    <property type="molecule type" value="Genomic_DNA"/>
</dbReference>
<comment type="cofactor">
    <cofactor evidence="9">
        <name>Mg(2+)</name>
        <dbReference type="ChEBI" id="CHEBI:18420"/>
    </cofactor>
</comment>
<sequence length="167" mass="17626">MTRTGIYTGSFDPITNGHVDVIARAARLVDRLVVAVGVHHGKTPVFTVEQRLAMIEAEVGDRVRAADCDFVVTTFSGLAVDAARDAGASVIVRGLRDGTDFDYEIQMGTMNAIMTPDVETVFLAASPACRHIAASLVRQIATMGGDVSPFVPAAVAIALKDRLAGRA</sequence>
<keyword evidence="1 9" id="KW-0963">Cytoplasm</keyword>
<feature type="binding site" evidence="9">
    <location>
        <begin position="94"/>
        <end position="96"/>
    </location>
    <ligand>
        <name>ATP</name>
        <dbReference type="ChEBI" id="CHEBI:30616"/>
    </ligand>
</feature>
<comment type="pathway">
    <text evidence="9">Cofactor biosynthesis; coenzyme A biosynthesis; CoA from (R)-pantothenate: step 4/5.</text>
</comment>
<dbReference type="NCBIfam" id="TIGR00125">
    <property type="entry name" value="cyt_tran_rel"/>
    <property type="match status" value="1"/>
</dbReference>
<dbReference type="HAMAP" id="MF_00151">
    <property type="entry name" value="PPAT_bact"/>
    <property type="match status" value="1"/>
</dbReference>
<keyword evidence="4 9" id="KW-0547">Nucleotide-binding</keyword>
<dbReference type="InterPro" id="IPR004821">
    <property type="entry name" value="Cyt_trans-like"/>
</dbReference>
<evidence type="ECO:0000313" key="12">
    <source>
        <dbReference type="Proteomes" id="UP001320898"/>
    </source>
</evidence>
<keyword evidence="2 9" id="KW-0808">Transferase</keyword>
<dbReference type="InterPro" id="IPR014729">
    <property type="entry name" value="Rossmann-like_a/b/a_fold"/>
</dbReference>
<comment type="subunit">
    <text evidence="9">Homohexamer.</text>
</comment>
<dbReference type="GO" id="GO:0015937">
    <property type="term" value="P:coenzyme A biosynthetic process"/>
    <property type="evidence" value="ECO:0007669"/>
    <property type="project" value="UniProtKB-UniRule"/>
</dbReference>
<dbReference type="PANTHER" id="PTHR21342">
    <property type="entry name" value="PHOSPHOPANTETHEINE ADENYLYLTRANSFERASE"/>
    <property type="match status" value="1"/>
</dbReference>
<comment type="similarity">
    <text evidence="9">Belongs to the bacterial CoaD family.</text>
</comment>
<reference evidence="11 12" key="1">
    <citation type="submission" date="2022-04" db="EMBL/GenBank/DDBJ databases">
        <authorList>
            <person name="Ye Y.-Q."/>
            <person name="Du Z.-J."/>
        </authorList>
    </citation>
    <scope>NUCLEOTIDE SEQUENCE [LARGE SCALE GENOMIC DNA]</scope>
    <source>
        <strain evidence="11 12">A6E488</strain>
    </source>
</reference>
<keyword evidence="5 9" id="KW-0067">ATP-binding</keyword>
<evidence type="ECO:0000256" key="2">
    <source>
        <dbReference type="ARBA" id="ARBA00022679"/>
    </source>
</evidence>
<evidence type="ECO:0000313" key="11">
    <source>
        <dbReference type="EMBL" id="MCT8974056.1"/>
    </source>
</evidence>
<gene>
    <name evidence="9 11" type="primary">coaD</name>
    <name evidence="11" type="ORF">MUB46_19500</name>
</gene>
<organism evidence="11 12">
    <name type="scientific">Microbaculum marinisediminis</name>
    <dbReference type="NCBI Taxonomy" id="2931392"/>
    <lineage>
        <taxon>Bacteria</taxon>
        <taxon>Pseudomonadati</taxon>
        <taxon>Pseudomonadota</taxon>
        <taxon>Alphaproteobacteria</taxon>
        <taxon>Hyphomicrobiales</taxon>
        <taxon>Tepidamorphaceae</taxon>
        <taxon>Microbaculum</taxon>
    </lineage>
</organism>
<comment type="function">
    <text evidence="9">Reversibly transfers an adenylyl group from ATP to 4'-phosphopantetheine, yielding dephospho-CoA (dPCoA) and pyrophosphate.</text>
</comment>
<evidence type="ECO:0000256" key="7">
    <source>
        <dbReference type="ARBA" id="ARBA00022993"/>
    </source>
</evidence>
<evidence type="ECO:0000256" key="9">
    <source>
        <dbReference type="HAMAP-Rule" id="MF_00151"/>
    </source>
</evidence>
<dbReference type="GO" id="GO:0004595">
    <property type="term" value="F:pantetheine-phosphate adenylyltransferase activity"/>
    <property type="evidence" value="ECO:0007669"/>
    <property type="project" value="UniProtKB-UniRule"/>
</dbReference>
<keyword evidence="12" id="KW-1185">Reference proteome</keyword>
<dbReference type="InterPro" id="IPR001980">
    <property type="entry name" value="PPAT"/>
</dbReference>
<accession>A0AAW5R5U7</accession>
<evidence type="ECO:0000256" key="6">
    <source>
        <dbReference type="ARBA" id="ARBA00022842"/>
    </source>
</evidence>
<evidence type="ECO:0000259" key="10">
    <source>
        <dbReference type="Pfam" id="PF01467"/>
    </source>
</evidence>
<evidence type="ECO:0000256" key="5">
    <source>
        <dbReference type="ARBA" id="ARBA00022840"/>
    </source>
</evidence>
<dbReference type="PANTHER" id="PTHR21342:SF1">
    <property type="entry name" value="PHOSPHOPANTETHEINE ADENYLYLTRANSFERASE"/>
    <property type="match status" value="1"/>
</dbReference>
<proteinExistence type="inferred from homology"/>
<dbReference type="Proteomes" id="UP001320898">
    <property type="component" value="Unassembled WGS sequence"/>
</dbReference>
<dbReference type="AlphaFoldDB" id="A0AAW5R5U7"/>
<evidence type="ECO:0000256" key="1">
    <source>
        <dbReference type="ARBA" id="ARBA00022490"/>
    </source>
</evidence>
<keyword evidence="7 9" id="KW-0173">Coenzyme A biosynthesis</keyword>